<feature type="transmembrane region" description="Helical" evidence="9">
    <location>
        <begin position="46"/>
        <end position="65"/>
    </location>
</feature>
<evidence type="ECO:0000256" key="4">
    <source>
        <dbReference type="ARBA" id="ARBA00022475"/>
    </source>
</evidence>
<dbReference type="AlphaFoldDB" id="A0AAE3ZXA6"/>
<feature type="transmembrane region" description="Helical" evidence="9">
    <location>
        <begin position="102"/>
        <end position="123"/>
    </location>
</feature>
<comment type="subcellular location">
    <subcellularLocation>
        <location evidence="1">Cell membrane</location>
        <topology evidence="1">Multi-pass membrane protein</topology>
    </subcellularLocation>
</comment>
<evidence type="ECO:0000256" key="1">
    <source>
        <dbReference type="ARBA" id="ARBA00004651"/>
    </source>
</evidence>
<feature type="transmembrane region" description="Helical" evidence="9">
    <location>
        <begin position="135"/>
        <end position="158"/>
    </location>
</feature>
<feature type="transmembrane region" description="Helical" evidence="9">
    <location>
        <begin position="305"/>
        <end position="326"/>
    </location>
</feature>
<dbReference type="PROSITE" id="PS51318">
    <property type="entry name" value="TAT"/>
    <property type="match status" value="1"/>
</dbReference>
<dbReference type="Pfam" id="PF07690">
    <property type="entry name" value="MFS_1"/>
    <property type="match status" value="1"/>
</dbReference>
<comment type="similarity">
    <text evidence="2">Belongs to the major facilitator superfamily. TCR/Tet family.</text>
</comment>
<dbReference type="Proteomes" id="UP001183629">
    <property type="component" value="Unassembled WGS sequence"/>
</dbReference>
<dbReference type="FunFam" id="1.20.1720.10:FF:000004">
    <property type="entry name" value="EmrB/QacA family drug resistance transporter"/>
    <property type="match status" value="1"/>
</dbReference>
<feature type="transmembrane region" description="Helical" evidence="9">
    <location>
        <begin position="359"/>
        <end position="384"/>
    </location>
</feature>
<evidence type="ECO:0000256" key="6">
    <source>
        <dbReference type="ARBA" id="ARBA00022989"/>
    </source>
</evidence>
<feature type="transmembrane region" description="Helical" evidence="9">
    <location>
        <begin position="164"/>
        <end position="187"/>
    </location>
</feature>
<evidence type="ECO:0000256" key="7">
    <source>
        <dbReference type="ARBA" id="ARBA00023136"/>
    </source>
</evidence>
<evidence type="ECO:0000256" key="9">
    <source>
        <dbReference type="SAM" id="Phobius"/>
    </source>
</evidence>
<dbReference type="RefSeq" id="WP_310428390.1">
    <property type="nucleotide sequence ID" value="NZ_JAVDYC010000001.1"/>
</dbReference>
<dbReference type="GO" id="GO:0005886">
    <property type="term" value="C:plasma membrane"/>
    <property type="evidence" value="ECO:0007669"/>
    <property type="project" value="UniProtKB-SubCell"/>
</dbReference>
<dbReference type="Gene3D" id="1.20.1250.20">
    <property type="entry name" value="MFS general substrate transporter like domains"/>
    <property type="match status" value="2"/>
</dbReference>
<evidence type="ECO:0000256" key="2">
    <source>
        <dbReference type="ARBA" id="ARBA00007520"/>
    </source>
</evidence>
<feature type="transmembrane region" description="Helical" evidence="9">
    <location>
        <begin position="77"/>
        <end position="96"/>
    </location>
</feature>
<evidence type="ECO:0000256" key="8">
    <source>
        <dbReference type="SAM" id="MobiDB-lite"/>
    </source>
</evidence>
<dbReference type="PROSITE" id="PS50850">
    <property type="entry name" value="MFS"/>
    <property type="match status" value="1"/>
</dbReference>
<keyword evidence="5 9" id="KW-0812">Transmembrane</keyword>
<evidence type="ECO:0000313" key="11">
    <source>
        <dbReference type="EMBL" id="MDR7327769.1"/>
    </source>
</evidence>
<name>A0AAE3ZXA6_9ACTN</name>
<reference evidence="11 12" key="1">
    <citation type="submission" date="2023-07" db="EMBL/GenBank/DDBJ databases">
        <title>Sequencing the genomes of 1000 actinobacteria strains.</title>
        <authorList>
            <person name="Klenk H.-P."/>
        </authorList>
    </citation>
    <scope>NUCLEOTIDE SEQUENCE [LARGE SCALE GENOMIC DNA]</scope>
    <source>
        <strain evidence="11 12">DSM 44711</strain>
    </source>
</reference>
<feature type="transmembrane region" description="Helical" evidence="9">
    <location>
        <begin position="444"/>
        <end position="462"/>
    </location>
</feature>
<feature type="compositionally biased region" description="Low complexity" evidence="8">
    <location>
        <begin position="548"/>
        <end position="557"/>
    </location>
</feature>
<feature type="transmembrane region" description="Helical" evidence="9">
    <location>
        <begin position="227"/>
        <end position="249"/>
    </location>
</feature>
<accession>A0AAE3ZXA6</accession>
<feature type="transmembrane region" description="Helical" evidence="9">
    <location>
        <begin position="405"/>
        <end position="424"/>
    </location>
</feature>
<dbReference type="PANTHER" id="PTHR23501:SF197">
    <property type="entry name" value="COMD"/>
    <property type="match status" value="1"/>
</dbReference>
<evidence type="ECO:0000256" key="5">
    <source>
        <dbReference type="ARBA" id="ARBA00022692"/>
    </source>
</evidence>
<feature type="domain" description="Major facilitator superfamily (MFS) profile" evidence="10">
    <location>
        <begin position="11"/>
        <end position="467"/>
    </location>
</feature>
<sequence>MSTDRRRLHRALGALLLALFVSTLSSTVVATALPRMLLELDGTPTQYTWVVTATLLAATAATPIWGKLADLYAKKSLLQAAAAVFVAGSLAAGLAQDAGQLIAARAVQGVGVGGLQALVQIAIGAMIPPRERGRYAGYQSSVTALSTIGGPLAGGLIVDTGWLGWRWCFLIGVPFAVLAMVLLHLTVRLPVVRRAGVRIDYAGATLITAGVSALLIWVSFVGDAFGWLSWPTAALAGGALVLLGLAAWVETRAAEPIVPPRVLRRRDTALAILGSLAAGTAMFGAAVFLTQYFQVGRGYSPTEAGLLTIPMMAGILVSSVVGGNLVSRTGRIKPFLVTGAIGLAAGFAMLGLVDRGTSPVLIGVAMVLVGAGVGLTLQNFVLVVQNAVPLSDIGAASATVSFFRSLGGTVGVTVLGAVLARQVAADTAAGVPAPDAYGDATGRVFAISAGVALLGVVAAVLLRPVSLRTSLDLPDPLATATVAADAADGAPPTGTTAGSRTASAGDGPSGTTAGSGAAPPGDGPTGTTAGSRTASADDGLTGTTAGSRAAPADAADR</sequence>
<evidence type="ECO:0000259" key="10">
    <source>
        <dbReference type="PROSITE" id="PS50850"/>
    </source>
</evidence>
<proteinExistence type="inferred from homology"/>
<dbReference type="SUPFAM" id="SSF103473">
    <property type="entry name" value="MFS general substrate transporter"/>
    <property type="match status" value="1"/>
</dbReference>
<feature type="transmembrane region" description="Helical" evidence="9">
    <location>
        <begin position="199"/>
        <end position="221"/>
    </location>
</feature>
<organism evidence="11 12">
    <name type="scientific">Catenuloplanes niger</name>
    <dbReference type="NCBI Taxonomy" id="587534"/>
    <lineage>
        <taxon>Bacteria</taxon>
        <taxon>Bacillati</taxon>
        <taxon>Actinomycetota</taxon>
        <taxon>Actinomycetes</taxon>
        <taxon>Micromonosporales</taxon>
        <taxon>Micromonosporaceae</taxon>
        <taxon>Catenuloplanes</taxon>
    </lineage>
</organism>
<feature type="region of interest" description="Disordered" evidence="8">
    <location>
        <begin position="484"/>
        <end position="557"/>
    </location>
</feature>
<feature type="compositionally biased region" description="Low complexity" evidence="8">
    <location>
        <begin position="484"/>
        <end position="536"/>
    </location>
</feature>
<comment type="caution">
    <text evidence="11">The sequence shown here is derived from an EMBL/GenBank/DDBJ whole genome shotgun (WGS) entry which is preliminary data.</text>
</comment>
<dbReference type="GO" id="GO:0022857">
    <property type="term" value="F:transmembrane transporter activity"/>
    <property type="evidence" value="ECO:0007669"/>
    <property type="project" value="InterPro"/>
</dbReference>
<evidence type="ECO:0000256" key="3">
    <source>
        <dbReference type="ARBA" id="ARBA00022448"/>
    </source>
</evidence>
<feature type="transmembrane region" description="Helical" evidence="9">
    <location>
        <begin position="270"/>
        <end position="293"/>
    </location>
</feature>
<keyword evidence="6 9" id="KW-1133">Transmembrane helix</keyword>
<dbReference type="EMBL" id="JAVDYC010000001">
    <property type="protein sequence ID" value="MDR7327769.1"/>
    <property type="molecule type" value="Genomic_DNA"/>
</dbReference>
<keyword evidence="12" id="KW-1185">Reference proteome</keyword>
<feature type="transmembrane region" description="Helical" evidence="9">
    <location>
        <begin position="335"/>
        <end position="353"/>
    </location>
</feature>
<keyword evidence="4" id="KW-1003">Cell membrane</keyword>
<keyword evidence="7 9" id="KW-0472">Membrane</keyword>
<dbReference type="FunFam" id="1.20.1250.20:FF:000231">
    <property type="entry name" value="EmrB/QacA subfamily drug resistance transporter"/>
    <property type="match status" value="1"/>
</dbReference>
<gene>
    <name evidence="11" type="ORF">J2S44_008019</name>
</gene>
<keyword evidence="3" id="KW-0813">Transport</keyword>
<evidence type="ECO:0000313" key="12">
    <source>
        <dbReference type="Proteomes" id="UP001183629"/>
    </source>
</evidence>
<dbReference type="InterPro" id="IPR006311">
    <property type="entry name" value="TAT_signal"/>
</dbReference>
<dbReference type="PANTHER" id="PTHR23501">
    <property type="entry name" value="MAJOR FACILITATOR SUPERFAMILY"/>
    <property type="match status" value="1"/>
</dbReference>
<dbReference type="InterPro" id="IPR020846">
    <property type="entry name" value="MFS_dom"/>
</dbReference>
<dbReference type="PRINTS" id="PR01036">
    <property type="entry name" value="TCRTETB"/>
</dbReference>
<protein>
    <submittedName>
        <fullName evidence="11">MFS family permease</fullName>
    </submittedName>
</protein>
<dbReference type="InterPro" id="IPR011701">
    <property type="entry name" value="MFS"/>
</dbReference>
<dbReference type="InterPro" id="IPR036259">
    <property type="entry name" value="MFS_trans_sf"/>
</dbReference>